<dbReference type="RefSeq" id="WP_146951339.1">
    <property type="nucleotide sequence ID" value="NZ_BAABBJ010000005.1"/>
</dbReference>
<feature type="coiled-coil region" evidence="1">
    <location>
        <begin position="192"/>
        <end position="219"/>
    </location>
</feature>
<dbReference type="Gene3D" id="2.40.420.20">
    <property type="match status" value="1"/>
</dbReference>
<evidence type="ECO:0000256" key="2">
    <source>
        <dbReference type="SAM" id="MobiDB-lite"/>
    </source>
</evidence>
<proteinExistence type="predicted"/>
<accession>A0A512P8R5</accession>
<comment type="caution">
    <text evidence="3">The sequence shown here is derived from an EMBL/GenBank/DDBJ whole genome shotgun (WGS) entry which is preliminary data.</text>
</comment>
<organism evidence="3 4">
    <name type="scientific">Cellulomonas soli</name>
    <dbReference type="NCBI Taxonomy" id="931535"/>
    <lineage>
        <taxon>Bacteria</taxon>
        <taxon>Bacillati</taxon>
        <taxon>Actinomycetota</taxon>
        <taxon>Actinomycetes</taxon>
        <taxon>Micrococcales</taxon>
        <taxon>Cellulomonadaceae</taxon>
        <taxon>Cellulomonas</taxon>
    </lineage>
</organism>
<dbReference type="AlphaFoldDB" id="A0A512P8R5"/>
<sequence length="534" mass="53380">MSARARVAGSRRTIILLAVVAVLSLVAGLGLSRLVQSPGAAAAEAAPPAAGPITVPVERRVIANDVVLRGDVGYEDPVPVRVETGEIEGRAVVTGQVPAVGATLDATSVALEVAGRPVIVLPGDLPTYRTLRAGVSGPDVSQLKAALGALGIDAGDPASDEYDAKAAAGVRALYQRVGYEPPSATEDLAAAVKAAQQGVTAAEEDLAAAKRELTTAQAGPTTAHLTELDAAVNVARVTLEDAQAACTAPTDEVPCDRAGLTRAQGDLDVALAARDEADNPADTSAQSATVTSASSRLTEARADLATAKQATLTPLPASEVVFMAALPRRVDDVTVKRGGTVEGPVMSVSGATLEIVGSAAKSDADLLTVGAVGSILLDDQEIPVKVTAVAPEEAADDATDGTQGDTSEQSAAPTAGRFAITFSPDALTPEQVVALQGTNVRIRVPVGSTEGEVLAVPLAALTAGPGGESRVELSHGETSELVTVTTGLAAQGYVEIASSTPALAEGDLVVVGITGSDPSSAGDEATAGEDGSDA</sequence>
<dbReference type="OrthoDB" id="3268648at2"/>
<name>A0A512P8R5_9CELL</name>
<feature type="region of interest" description="Disordered" evidence="2">
    <location>
        <begin position="393"/>
        <end position="414"/>
    </location>
</feature>
<evidence type="ECO:0000313" key="4">
    <source>
        <dbReference type="Proteomes" id="UP000321798"/>
    </source>
</evidence>
<feature type="region of interest" description="Disordered" evidence="2">
    <location>
        <begin position="514"/>
        <end position="534"/>
    </location>
</feature>
<keyword evidence="1" id="KW-0175">Coiled coil</keyword>
<evidence type="ECO:0000313" key="3">
    <source>
        <dbReference type="EMBL" id="GEP67579.1"/>
    </source>
</evidence>
<dbReference type="Proteomes" id="UP000321798">
    <property type="component" value="Unassembled WGS sequence"/>
</dbReference>
<gene>
    <name evidence="3" type="ORF">CSO01_02940</name>
</gene>
<dbReference type="EMBL" id="BKAL01000001">
    <property type="protein sequence ID" value="GEP67579.1"/>
    <property type="molecule type" value="Genomic_DNA"/>
</dbReference>
<evidence type="ECO:0008006" key="5">
    <source>
        <dbReference type="Google" id="ProtNLM"/>
    </source>
</evidence>
<keyword evidence="4" id="KW-1185">Reference proteome</keyword>
<evidence type="ECO:0000256" key="1">
    <source>
        <dbReference type="SAM" id="Coils"/>
    </source>
</evidence>
<protein>
    <recommendedName>
        <fullName evidence="5">Peptidoglycan binding-like domain-containing protein</fullName>
    </recommendedName>
</protein>
<reference evidence="3 4" key="1">
    <citation type="submission" date="2019-07" db="EMBL/GenBank/DDBJ databases">
        <title>Whole genome shotgun sequence of Cellulomonas soli NBRC 109434.</title>
        <authorList>
            <person name="Hosoyama A."/>
            <person name="Uohara A."/>
            <person name="Ohji S."/>
            <person name="Ichikawa N."/>
        </authorList>
    </citation>
    <scope>NUCLEOTIDE SEQUENCE [LARGE SCALE GENOMIC DNA]</scope>
    <source>
        <strain evidence="3 4">NBRC 109434</strain>
    </source>
</reference>